<keyword evidence="1" id="KW-0732">Signal</keyword>
<dbReference type="Gene3D" id="1.25.40.10">
    <property type="entry name" value="Tetratricopeptide repeat domain"/>
    <property type="match status" value="1"/>
</dbReference>
<evidence type="ECO:0000313" key="2">
    <source>
        <dbReference type="EMBL" id="TQE99164.1"/>
    </source>
</evidence>
<dbReference type="Pfam" id="PF13174">
    <property type="entry name" value="TPR_6"/>
    <property type="match status" value="1"/>
</dbReference>
<reference evidence="2 3" key="1">
    <citation type="submission" date="2019-06" db="EMBL/GenBank/DDBJ databases">
        <title>Metagenome assembled Genome of Spiribacter salinus SL48-SHIP from the microbial mat of Salt Lake 48 (Novosibirsk region, Russia).</title>
        <authorList>
            <person name="Shipova A."/>
            <person name="Rozanov A.S."/>
            <person name="Bryanskaya A.V."/>
            <person name="Peltek S.E."/>
        </authorList>
    </citation>
    <scope>NUCLEOTIDE SEQUENCE [LARGE SCALE GENOMIC DNA]</scope>
    <source>
        <strain evidence="2">SL48-SHIP-2</strain>
    </source>
</reference>
<name>A0A540VQX4_9GAMM</name>
<feature type="signal peptide" evidence="1">
    <location>
        <begin position="1"/>
        <end position="29"/>
    </location>
</feature>
<comment type="caution">
    <text evidence="2">The sequence shown here is derived from an EMBL/GenBank/DDBJ whole genome shotgun (WGS) entry which is preliminary data.</text>
</comment>
<organism evidence="2 3">
    <name type="scientific">Spiribacter salinus</name>
    <dbReference type="NCBI Taxonomy" id="1335746"/>
    <lineage>
        <taxon>Bacteria</taxon>
        <taxon>Pseudomonadati</taxon>
        <taxon>Pseudomonadota</taxon>
        <taxon>Gammaproteobacteria</taxon>
        <taxon>Chromatiales</taxon>
        <taxon>Ectothiorhodospiraceae</taxon>
        <taxon>Spiribacter</taxon>
    </lineage>
</organism>
<evidence type="ECO:0000313" key="3">
    <source>
        <dbReference type="Proteomes" id="UP000315400"/>
    </source>
</evidence>
<feature type="chain" id="PRO_5021985698" evidence="1">
    <location>
        <begin position="30"/>
        <end position="238"/>
    </location>
</feature>
<dbReference type="InterPro" id="IPR011990">
    <property type="entry name" value="TPR-like_helical_dom_sf"/>
</dbReference>
<accession>A0A540VQX4</accession>
<dbReference type="Proteomes" id="UP000315400">
    <property type="component" value="Unassembled WGS sequence"/>
</dbReference>
<dbReference type="InterPro" id="IPR019734">
    <property type="entry name" value="TPR_rpt"/>
</dbReference>
<dbReference type="SUPFAM" id="SSF48452">
    <property type="entry name" value="TPR-like"/>
    <property type="match status" value="1"/>
</dbReference>
<dbReference type="AlphaFoldDB" id="A0A540VQX4"/>
<sequence length="238" mass="25841">MKFKTKHLSPLALVFFLTLAPIAPLLAQANDVTRSPSNASADERAERRYHDGRHALQAGELATAAQKMREALSLDPTLLAASQDYARILRSAGRPERAQAVLENALNEAPGDELTARLTAELAEANGDTDAAITALVRAIKQSKTPDRETLVHLADLQRRHDHPADAAETYAQLIDQAPDDPRGQLGRAAALDQASQRRAAFNAWQAVSEADELEQSVRDYAKSRARDLRKTLIPGGG</sequence>
<protein>
    <submittedName>
        <fullName evidence="2">Tetratricopeptide repeat protein</fullName>
    </submittedName>
</protein>
<dbReference type="EMBL" id="VIFK01000086">
    <property type="protein sequence ID" value="TQE99164.1"/>
    <property type="molecule type" value="Genomic_DNA"/>
</dbReference>
<gene>
    <name evidence="2" type="ORF">FKY71_10070</name>
</gene>
<dbReference type="Pfam" id="PF14559">
    <property type="entry name" value="TPR_19"/>
    <property type="match status" value="1"/>
</dbReference>
<proteinExistence type="predicted"/>
<evidence type="ECO:0000256" key="1">
    <source>
        <dbReference type="SAM" id="SignalP"/>
    </source>
</evidence>